<dbReference type="EMBL" id="BAABAV010000001">
    <property type="protein sequence ID" value="GAA4269506.1"/>
    <property type="molecule type" value="Genomic_DNA"/>
</dbReference>
<keyword evidence="2" id="KW-1185">Reference proteome</keyword>
<evidence type="ECO:0000313" key="1">
    <source>
        <dbReference type="EMBL" id="GAA4269506.1"/>
    </source>
</evidence>
<organism evidence="1 2">
    <name type="scientific">Hyunsoonleella aestuarii</name>
    <dbReference type="NCBI Taxonomy" id="912802"/>
    <lineage>
        <taxon>Bacteria</taxon>
        <taxon>Pseudomonadati</taxon>
        <taxon>Bacteroidota</taxon>
        <taxon>Flavobacteriia</taxon>
        <taxon>Flavobacteriales</taxon>
        <taxon>Flavobacteriaceae</taxon>
    </lineage>
</organism>
<reference evidence="2" key="1">
    <citation type="journal article" date="2019" name="Int. J. Syst. Evol. Microbiol.">
        <title>The Global Catalogue of Microorganisms (GCM) 10K type strain sequencing project: providing services to taxonomists for standard genome sequencing and annotation.</title>
        <authorList>
            <consortium name="The Broad Institute Genomics Platform"/>
            <consortium name="The Broad Institute Genome Sequencing Center for Infectious Disease"/>
            <person name="Wu L."/>
            <person name="Ma J."/>
        </authorList>
    </citation>
    <scope>NUCLEOTIDE SEQUENCE [LARGE SCALE GENOMIC DNA]</scope>
    <source>
        <strain evidence="2">JCM 17452</strain>
    </source>
</reference>
<dbReference type="Gene3D" id="1.10.490.10">
    <property type="entry name" value="Globins"/>
    <property type="match status" value="1"/>
</dbReference>
<name>A0ABP8EB97_9FLAO</name>
<dbReference type="InterPro" id="IPR012292">
    <property type="entry name" value="Globin/Proto"/>
</dbReference>
<protein>
    <recommendedName>
        <fullName evidence="3">Group III truncated hemoglobin</fullName>
    </recommendedName>
</protein>
<dbReference type="SUPFAM" id="SSF46458">
    <property type="entry name" value="Globin-like"/>
    <property type="match status" value="1"/>
</dbReference>
<sequence length="139" mass="16515">MISLYAMDKVDINTRADVFLLVSSFYKKVRKDMVLGPFFNDVIKDWDAHLESLTTFWETSLFMARKLEHKYQGDPLEAHIKADKENNNIITELHFGLWLNLWFETIDELFEGEYADIAKRRARKMGTFLYLKIFKARIL</sequence>
<gene>
    <name evidence="1" type="ORF">GCM10022257_16070</name>
</gene>
<evidence type="ECO:0008006" key="3">
    <source>
        <dbReference type="Google" id="ProtNLM"/>
    </source>
</evidence>
<evidence type="ECO:0000313" key="2">
    <source>
        <dbReference type="Proteomes" id="UP001500027"/>
    </source>
</evidence>
<accession>A0ABP8EB97</accession>
<dbReference type="InterPro" id="IPR009050">
    <property type="entry name" value="Globin-like_sf"/>
</dbReference>
<dbReference type="CDD" id="cd08916">
    <property type="entry name" value="TrHb3_P"/>
    <property type="match status" value="1"/>
</dbReference>
<dbReference type="RefSeq" id="WP_425552636.1">
    <property type="nucleotide sequence ID" value="NZ_BAABAV010000001.1"/>
</dbReference>
<proteinExistence type="predicted"/>
<dbReference type="Proteomes" id="UP001500027">
    <property type="component" value="Unassembled WGS sequence"/>
</dbReference>
<comment type="caution">
    <text evidence="1">The sequence shown here is derived from an EMBL/GenBank/DDBJ whole genome shotgun (WGS) entry which is preliminary data.</text>
</comment>